<evidence type="ECO:0000313" key="4">
    <source>
        <dbReference type="Proteomes" id="UP000028984"/>
    </source>
</evidence>
<dbReference type="Proteomes" id="UP000028984">
    <property type="component" value="Unassembled WGS sequence"/>
</dbReference>
<dbReference type="AlphaFoldDB" id="A0A087CR65"/>
<keyword evidence="4" id="KW-1185">Reference proteome</keyword>
<reference evidence="3 4" key="1">
    <citation type="submission" date="2014-03" db="EMBL/GenBank/DDBJ databases">
        <title>Genomics of Bifidobacteria.</title>
        <authorList>
            <person name="Ventura M."/>
            <person name="Milani C."/>
            <person name="Lugli G.A."/>
        </authorList>
    </citation>
    <scope>NUCLEOTIDE SEQUENCE [LARGE SCALE GENOMIC DNA]</scope>
    <source>
        <strain evidence="3 4">DSM 23975</strain>
    </source>
</reference>
<dbReference type="SUPFAM" id="SSF52402">
    <property type="entry name" value="Adenine nucleotide alpha hydrolases-like"/>
    <property type="match status" value="2"/>
</dbReference>
<feature type="domain" description="UspA" evidence="2">
    <location>
        <begin position="184"/>
        <end position="321"/>
    </location>
</feature>
<dbReference type="InterPro" id="IPR014729">
    <property type="entry name" value="Rossmann-like_a/b/a_fold"/>
</dbReference>
<protein>
    <submittedName>
        <fullName evidence="3">UspA domain-containing protein</fullName>
    </submittedName>
</protein>
<feature type="domain" description="UspA" evidence="2">
    <location>
        <begin position="10"/>
        <end position="146"/>
    </location>
</feature>
<dbReference type="InterPro" id="IPR006016">
    <property type="entry name" value="UspA"/>
</dbReference>
<gene>
    <name evidence="3" type="ORF">BREU_0943</name>
</gene>
<evidence type="ECO:0000313" key="3">
    <source>
        <dbReference type="EMBL" id="KFI85765.1"/>
    </source>
</evidence>
<dbReference type="Gene3D" id="3.40.50.620">
    <property type="entry name" value="HUPs"/>
    <property type="match status" value="2"/>
</dbReference>
<dbReference type="PANTHER" id="PTHR46553:SF3">
    <property type="entry name" value="ADENINE NUCLEOTIDE ALPHA HYDROLASES-LIKE SUPERFAMILY PROTEIN"/>
    <property type="match status" value="1"/>
</dbReference>
<comment type="caution">
    <text evidence="3">The sequence shown here is derived from an EMBL/GenBank/DDBJ whole genome shotgun (WGS) entry which is preliminary data.</text>
</comment>
<dbReference type="EMBL" id="JGZK01000006">
    <property type="protein sequence ID" value="KFI85765.1"/>
    <property type="molecule type" value="Genomic_DNA"/>
</dbReference>
<dbReference type="Pfam" id="PF00582">
    <property type="entry name" value="Usp"/>
    <property type="match status" value="2"/>
</dbReference>
<organism evidence="3 4">
    <name type="scientific">Bifidobacterium reuteri DSM 23975</name>
    <dbReference type="NCBI Taxonomy" id="1437610"/>
    <lineage>
        <taxon>Bacteria</taxon>
        <taxon>Bacillati</taxon>
        <taxon>Actinomycetota</taxon>
        <taxon>Actinomycetes</taxon>
        <taxon>Bifidobacteriales</taxon>
        <taxon>Bifidobacteriaceae</taxon>
        <taxon>Bifidobacterium</taxon>
    </lineage>
</organism>
<sequence length="321" mass="34268">MTELNAKADIVVGVDGSDESFAALKWALEEAALTGQNVNAVFGWTHSWDMGSEPDSDEAWATIRHDIANELRDWVDRAAKGIDFDPANLKLTSVKASGTAALLQIGHNAQQIVVGRRSLGRVARWFLGSLSASLAEEAQVPVTVVRISGSEEETVTDAIANALTPSDTTVHYVNPAPEAKPAGRPVVVGVDGSETSRHAFDFALEQARIHDKPLNVMFCWQLRDLGVIPGYENAVAPVEVGQQRAEAILSDLMAKVSVPEGVKVAFDAFHIPASKGLIAASRYASHLVVGSRGLSGLDAHFLGSVSRQIVNFAECTVTVVH</sequence>
<dbReference type="RefSeq" id="WP_044088659.1">
    <property type="nucleotide sequence ID" value="NZ_JDUW01000002.1"/>
</dbReference>
<dbReference type="STRING" id="1437610.BREU_0943"/>
<accession>A0A087CR65</accession>
<dbReference type="PRINTS" id="PR01438">
    <property type="entry name" value="UNVRSLSTRESS"/>
</dbReference>
<dbReference type="eggNOG" id="COG0589">
    <property type="taxonomic scope" value="Bacteria"/>
</dbReference>
<evidence type="ECO:0000256" key="1">
    <source>
        <dbReference type="ARBA" id="ARBA00008791"/>
    </source>
</evidence>
<dbReference type="CDD" id="cd23659">
    <property type="entry name" value="USP_At3g01520-like"/>
    <property type="match status" value="1"/>
</dbReference>
<dbReference type="CDD" id="cd00293">
    <property type="entry name" value="USP-like"/>
    <property type="match status" value="1"/>
</dbReference>
<dbReference type="InterPro" id="IPR006015">
    <property type="entry name" value="Universal_stress_UspA"/>
</dbReference>
<proteinExistence type="inferred from homology"/>
<comment type="similarity">
    <text evidence="1">Belongs to the universal stress protein A family.</text>
</comment>
<evidence type="ECO:0000259" key="2">
    <source>
        <dbReference type="Pfam" id="PF00582"/>
    </source>
</evidence>
<dbReference type="PANTHER" id="PTHR46553">
    <property type="entry name" value="ADENINE NUCLEOTIDE ALPHA HYDROLASES-LIKE SUPERFAMILY PROTEIN"/>
    <property type="match status" value="1"/>
</dbReference>
<dbReference type="OrthoDB" id="3174546at2"/>
<name>A0A087CR65_9BIFI</name>